<evidence type="ECO:0000313" key="2">
    <source>
        <dbReference type="EMBL" id="POM67025.1"/>
    </source>
</evidence>
<proteinExistence type="predicted"/>
<feature type="domain" description="Chromo" evidence="1">
    <location>
        <begin position="103"/>
        <end position="152"/>
    </location>
</feature>
<dbReference type="EMBL" id="NCKW01009487">
    <property type="protein sequence ID" value="POM67025.1"/>
    <property type="molecule type" value="Genomic_DNA"/>
</dbReference>
<dbReference type="OrthoDB" id="101786at2759"/>
<sequence length="167" mass="19184">MNKEVTDAKEKKRLQGMARHKGIPANFDVGDYVLWTNDCQTTSSLISGPFKIVKANPHSFLIQHLVSGREYDVHTSRFKFYADEQLNTNPELLEFASNQGAMLGVEGFSDRRFNETFDRWELFVSWTGLQDIESSWEPLTTLLQDVPTKVQEHVMESGDNTLRSQLR</sequence>
<name>A0A2P4XN90_9STRA</name>
<evidence type="ECO:0000313" key="3">
    <source>
        <dbReference type="Proteomes" id="UP000237271"/>
    </source>
</evidence>
<dbReference type="AlphaFoldDB" id="A0A2P4XN90"/>
<dbReference type="InterPro" id="IPR000953">
    <property type="entry name" value="Chromo/chromo_shadow_dom"/>
</dbReference>
<accession>A0A2P4XN90</accession>
<dbReference type="InterPro" id="IPR016197">
    <property type="entry name" value="Chromo-like_dom_sf"/>
</dbReference>
<evidence type="ECO:0000259" key="1">
    <source>
        <dbReference type="PROSITE" id="PS50013"/>
    </source>
</evidence>
<dbReference type="Gene3D" id="2.40.50.40">
    <property type="match status" value="1"/>
</dbReference>
<protein>
    <recommendedName>
        <fullName evidence="1">Chromo domain-containing protein</fullName>
    </recommendedName>
</protein>
<dbReference type="SUPFAM" id="SSF54160">
    <property type="entry name" value="Chromo domain-like"/>
    <property type="match status" value="1"/>
</dbReference>
<reference evidence="2 3" key="1">
    <citation type="journal article" date="2017" name="Genome Biol. Evol.">
        <title>Phytophthora megakarya and P. palmivora, closely related causal agents of cacao black pod rot, underwent increases in genome sizes and gene numbers by different mechanisms.</title>
        <authorList>
            <person name="Ali S.S."/>
            <person name="Shao J."/>
            <person name="Lary D.J."/>
            <person name="Kronmiller B."/>
            <person name="Shen D."/>
            <person name="Strem M.D."/>
            <person name="Amoako-Attah I."/>
            <person name="Akrofi A.Y."/>
            <person name="Begoude B.A."/>
            <person name="Ten Hoopen G.M."/>
            <person name="Coulibaly K."/>
            <person name="Kebe B.I."/>
            <person name="Melnick R.L."/>
            <person name="Guiltinan M.J."/>
            <person name="Tyler B.M."/>
            <person name="Meinhardt L.W."/>
            <person name="Bailey B.A."/>
        </authorList>
    </citation>
    <scope>NUCLEOTIDE SEQUENCE [LARGE SCALE GENOMIC DNA]</scope>
    <source>
        <strain evidence="3">sbr112.9</strain>
    </source>
</reference>
<dbReference type="PROSITE" id="PS50013">
    <property type="entry name" value="CHROMO_2"/>
    <property type="match status" value="1"/>
</dbReference>
<organism evidence="2 3">
    <name type="scientific">Phytophthora palmivora</name>
    <dbReference type="NCBI Taxonomy" id="4796"/>
    <lineage>
        <taxon>Eukaryota</taxon>
        <taxon>Sar</taxon>
        <taxon>Stramenopiles</taxon>
        <taxon>Oomycota</taxon>
        <taxon>Peronosporomycetes</taxon>
        <taxon>Peronosporales</taxon>
        <taxon>Peronosporaceae</taxon>
        <taxon>Phytophthora</taxon>
    </lineage>
</organism>
<keyword evidence="3" id="KW-1185">Reference proteome</keyword>
<comment type="caution">
    <text evidence="2">The sequence shown here is derived from an EMBL/GenBank/DDBJ whole genome shotgun (WGS) entry which is preliminary data.</text>
</comment>
<dbReference type="Proteomes" id="UP000237271">
    <property type="component" value="Unassembled WGS sequence"/>
</dbReference>
<gene>
    <name evidence="2" type="ORF">PHPALM_17042</name>
</gene>